<comment type="subcellular location">
    <subcellularLocation>
        <location evidence="1">Membrane</location>
        <topology evidence="1">Multi-pass membrane protein</topology>
    </subcellularLocation>
</comment>
<dbReference type="InterPro" id="IPR050846">
    <property type="entry name" value="TLCD"/>
</dbReference>
<evidence type="ECO:0000313" key="9">
    <source>
        <dbReference type="Proteomes" id="UP000009136"/>
    </source>
</evidence>
<evidence type="ECO:0000256" key="6">
    <source>
        <dbReference type="SAM" id="Phobius"/>
    </source>
</evidence>
<feature type="transmembrane region" description="Helical" evidence="6">
    <location>
        <begin position="226"/>
        <end position="247"/>
    </location>
</feature>
<keyword evidence="4 5" id="KW-0472">Membrane</keyword>
<sequence>MDTNTILLISTCFASFFTFQIIFHVVSYWFSAKISPGFNNLNFKKKIEWNSRVVSTCHSLVVGLVGLYIFLFDEAGIADPLWGDTSLGKVNVAIASGYLVSDLLILIWYWKVIGDKYFVIHHCTALYAYHFVLLSHKGSHSQLWSSLVAQKNDGVLVYVGNFRLLAELSSPFVNQRWFFEALKYPKFSKANVINGILMTVVFFVVRIASIPPYYGYMYSVFGTEAYMRLGFLIQFSWISTCVVLDVMNVMWMIKISKGCIKVISLLRQEKARKSLQNGKLD</sequence>
<dbReference type="InterPro" id="IPR006634">
    <property type="entry name" value="TLC-dom"/>
</dbReference>
<dbReference type="PANTHER" id="PTHR13439:SF1">
    <property type="entry name" value="TLC DOMAIN-CONTAINING PROTEIN 4"/>
    <property type="match status" value="1"/>
</dbReference>
<dbReference type="AlphaFoldDB" id="A0AAA9TFT5"/>
<evidence type="ECO:0000313" key="8">
    <source>
        <dbReference type="Ensembl" id="ENSBTAP00000095879.1"/>
    </source>
</evidence>
<dbReference type="PANTHER" id="PTHR13439">
    <property type="entry name" value="CT120 PROTEIN"/>
    <property type="match status" value="1"/>
</dbReference>
<dbReference type="PROSITE" id="PS50922">
    <property type="entry name" value="TLC"/>
    <property type="match status" value="1"/>
</dbReference>
<accession>A0AAA9TFT5</accession>
<organism evidence="8 9">
    <name type="scientific">Bos taurus</name>
    <name type="common">Bovine</name>
    <dbReference type="NCBI Taxonomy" id="9913"/>
    <lineage>
        <taxon>Eukaryota</taxon>
        <taxon>Metazoa</taxon>
        <taxon>Chordata</taxon>
        <taxon>Craniata</taxon>
        <taxon>Vertebrata</taxon>
        <taxon>Euteleostomi</taxon>
        <taxon>Mammalia</taxon>
        <taxon>Eutheria</taxon>
        <taxon>Laurasiatheria</taxon>
        <taxon>Artiodactyla</taxon>
        <taxon>Ruminantia</taxon>
        <taxon>Pecora</taxon>
        <taxon>Bovidae</taxon>
        <taxon>Bovinae</taxon>
        <taxon>Bos</taxon>
    </lineage>
</organism>
<dbReference type="GeneTree" id="ENSGT01010000222313"/>
<keyword evidence="2 5" id="KW-0812">Transmembrane</keyword>
<evidence type="ECO:0000256" key="2">
    <source>
        <dbReference type="ARBA" id="ARBA00022692"/>
    </source>
</evidence>
<name>A0AAA9TFT5_BOVIN</name>
<evidence type="ECO:0000259" key="7">
    <source>
        <dbReference type="PROSITE" id="PS50922"/>
    </source>
</evidence>
<reference evidence="8" key="3">
    <citation type="submission" date="2025-09" db="UniProtKB">
        <authorList>
            <consortium name="Ensembl"/>
        </authorList>
    </citation>
    <scope>IDENTIFICATION</scope>
    <source>
        <strain evidence="8">Hereford</strain>
    </source>
</reference>
<proteinExistence type="predicted"/>
<feature type="transmembrane region" description="Helical" evidence="6">
    <location>
        <begin position="53"/>
        <end position="72"/>
    </location>
</feature>
<feature type="transmembrane region" description="Helical" evidence="6">
    <location>
        <begin position="192"/>
        <end position="214"/>
    </location>
</feature>
<dbReference type="SMART" id="SM00724">
    <property type="entry name" value="TLC"/>
    <property type="match status" value="1"/>
</dbReference>
<evidence type="ECO:0000256" key="5">
    <source>
        <dbReference type="PROSITE-ProRule" id="PRU00205"/>
    </source>
</evidence>
<gene>
    <name evidence="8" type="primary">TLCD4</name>
</gene>
<keyword evidence="9" id="KW-1185">Reference proteome</keyword>
<dbReference type="Ensembl" id="ENSBTAT00000096141.1">
    <property type="protein sequence ID" value="ENSBTAP00000095879.1"/>
    <property type="gene ID" value="ENSBTAG00000044125.5"/>
</dbReference>
<feature type="transmembrane region" description="Helical" evidence="6">
    <location>
        <begin position="92"/>
        <end position="110"/>
    </location>
</feature>
<keyword evidence="3 6" id="KW-1133">Transmembrane helix</keyword>
<feature type="domain" description="TLC" evidence="7">
    <location>
        <begin position="44"/>
        <end position="264"/>
    </location>
</feature>
<reference evidence="8" key="2">
    <citation type="submission" date="2025-08" db="UniProtKB">
        <authorList>
            <consortium name="Ensembl"/>
        </authorList>
    </citation>
    <scope>IDENTIFICATION</scope>
    <source>
        <strain evidence="8">Hereford</strain>
    </source>
</reference>
<dbReference type="Proteomes" id="UP000009136">
    <property type="component" value="Chromosome 3"/>
</dbReference>
<evidence type="ECO:0000256" key="3">
    <source>
        <dbReference type="ARBA" id="ARBA00022989"/>
    </source>
</evidence>
<reference evidence="8" key="1">
    <citation type="submission" date="2018-03" db="EMBL/GenBank/DDBJ databases">
        <title>ARS-UCD1.2.</title>
        <authorList>
            <person name="Rosen B.D."/>
            <person name="Bickhart D.M."/>
            <person name="Koren S."/>
            <person name="Schnabel R.D."/>
            <person name="Hall R."/>
            <person name="Zimin A."/>
            <person name="Dreischer C."/>
            <person name="Schultheiss S."/>
            <person name="Schroeder S.G."/>
            <person name="Elsik C.G."/>
            <person name="Couldrey C."/>
            <person name="Liu G.E."/>
            <person name="Van Tassell C.P."/>
            <person name="Phillippy A.M."/>
            <person name="Smith T.P.L."/>
            <person name="Medrano J.F."/>
        </authorList>
    </citation>
    <scope>NUCLEOTIDE SEQUENCE [LARGE SCALE GENOMIC DNA]</scope>
    <source>
        <strain evidence="8">Hereford</strain>
    </source>
</reference>
<dbReference type="Pfam" id="PF03798">
    <property type="entry name" value="TRAM_LAG1_CLN8"/>
    <property type="match status" value="1"/>
</dbReference>
<feature type="transmembrane region" description="Helical" evidence="6">
    <location>
        <begin position="6"/>
        <end position="32"/>
    </location>
</feature>
<evidence type="ECO:0000256" key="1">
    <source>
        <dbReference type="ARBA" id="ARBA00004141"/>
    </source>
</evidence>
<dbReference type="GO" id="GO:0016020">
    <property type="term" value="C:membrane"/>
    <property type="evidence" value="ECO:0007669"/>
    <property type="project" value="UniProtKB-SubCell"/>
</dbReference>
<protein>
    <submittedName>
        <fullName evidence="8">TLC domain containing 4</fullName>
    </submittedName>
</protein>
<evidence type="ECO:0000256" key="4">
    <source>
        <dbReference type="ARBA" id="ARBA00023136"/>
    </source>
</evidence>